<keyword evidence="2" id="KW-1185">Reference proteome</keyword>
<reference evidence="1 2" key="1">
    <citation type="submission" date="2016-06" db="EMBL/GenBank/DDBJ databases">
        <title>Comparative genomics of the ectomycorrhizal sister species Rhizopogon vinicolor and Rhizopogon vesiculosus (Basidiomycota: Boletales) reveals a divergence of the mating type B locus.</title>
        <authorList>
            <consortium name="DOE Joint Genome Institute"/>
            <person name="Mujic A.B."/>
            <person name="Kuo A."/>
            <person name="Tritt A."/>
            <person name="Lipzen A."/>
            <person name="Chen C."/>
            <person name="Johnson J."/>
            <person name="Sharma A."/>
            <person name="Barry K."/>
            <person name="Grigoriev I.V."/>
            <person name="Spatafora J.W."/>
        </authorList>
    </citation>
    <scope>NUCLEOTIDE SEQUENCE [LARGE SCALE GENOMIC DNA]</scope>
    <source>
        <strain evidence="1 2">AM-OR11-026</strain>
    </source>
</reference>
<organism evidence="1 2">
    <name type="scientific">Rhizopogon vinicolor AM-OR11-026</name>
    <dbReference type="NCBI Taxonomy" id="1314800"/>
    <lineage>
        <taxon>Eukaryota</taxon>
        <taxon>Fungi</taxon>
        <taxon>Dikarya</taxon>
        <taxon>Basidiomycota</taxon>
        <taxon>Agaricomycotina</taxon>
        <taxon>Agaricomycetes</taxon>
        <taxon>Agaricomycetidae</taxon>
        <taxon>Boletales</taxon>
        <taxon>Suillineae</taxon>
        <taxon>Rhizopogonaceae</taxon>
        <taxon>Rhizopogon</taxon>
    </lineage>
</organism>
<dbReference type="EMBL" id="KV448461">
    <property type="protein sequence ID" value="OAX35856.1"/>
    <property type="molecule type" value="Genomic_DNA"/>
</dbReference>
<dbReference type="AlphaFoldDB" id="A0A1B7MTC7"/>
<accession>A0A1B7MTC7</accession>
<sequence length="120" mass="13398">MAYCRPSTQTRRVDYVKNRRRRVALCGAMIWSTTLAGRHRRRHARLLLGGCGKGHEKGWVARVVVGKFAGAGRVGGGREMGHSIVFNDDDAHETSFMTLRPPRKYLFSVSGAKQGKNWGI</sequence>
<evidence type="ECO:0000313" key="2">
    <source>
        <dbReference type="Proteomes" id="UP000092154"/>
    </source>
</evidence>
<name>A0A1B7MTC7_9AGAM</name>
<proteinExistence type="predicted"/>
<evidence type="ECO:0000313" key="1">
    <source>
        <dbReference type="EMBL" id="OAX35856.1"/>
    </source>
</evidence>
<protein>
    <submittedName>
        <fullName evidence="1">Uncharacterized protein</fullName>
    </submittedName>
</protein>
<dbReference type="InParanoid" id="A0A1B7MTC7"/>
<dbReference type="Proteomes" id="UP000092154">
    <property type="component" value="Unassembled WGS sequence"/>
</dbReference>
<gene>
    <name evidence="1" type="ORF">K503DRAFT_342493</name>
</gene>